<keyword evidence="4" id="KW-1185">Reference proteome</keyword>
<dbReference type="Proteomes" id="UP000799764">
    <property type="component" value="Unassembled WGS sequence"/>
</dbReference>
<dbReference type="GO" id="GO:0000981">
    <property type="term" value="F:DNA-binding transcription factor activity, RNA polymerase II-specific"/>
    <property type="evidence" value="ECO:0007669"/>
    <property type="project" value="InterPro"/>
</dbReference>
<keyword evidence="1" id="KW-0539">Nucleus</keyword>
<sequence>MNSTATPSLNTPFKRSIRRVALACKQCRSRKARCDSGQPSCQRCRADEKECEYQKSRRGGRPRRPTTVPIQPAVNESLSSILPTRNFGHSTDSNSFGHGSSGTSTTQSTLVDQLLAQYYTYFHVSHPCVLPRWALETKMAPEEGISGFLLPVLFYIGSVFAHSALLVYSIAVYWCDEPERGRELLDECINGAFILGMHQKGFAMQNGNGYPVLEESWRRTLWQIHVTDIHIASSTHSYQGLSVQFPITTEFPCEEECYETGVSFRWRTYCGKSTDPSDNRSFRRPHHLEAAIEFSSFAHLIGFTHGICRNAKVTCANADTMMMGWCSLLPASKRRLSQDDGSVDELLFKANILIHTCIVDLHRQLSNLQYSAIESVSKCAPPPPPESNHAIKEDAPIHTSKVLYAPKLSLERDKIRLNMGVLKMLGEFCPAGQREYKSIGTIAREILALKEEEIQVPVEMPILALDALDYNFPDFEINWAFLFEEIVP</sequence>
<dbReference type="InterPro" id="IPR036864">
    <property type="entry name" value="Zn2-C6_fun-type_DNA-bd_sf"/>
</dbReference>
<evidence type="ECO:0000313" key="4">
    <source>
        <dbReference type="Proteomes" id="UP000799764"/>
    </source>
</evidence>
<organism evidence="3 4">
    <name type="scientific">Karstenula rhodostoma CBS 690.94</name>
    <dbReference type="NCBI Taxonomy" id="1392251"/>
    <lineage>
        <taxon>Eukaryota</taxon>
        <taxon>Fungi</taxon>
        <taxon>Dikarya</taxon>
        <taxon>Ascomycota</taxon>
        <taxon>Pezizomycotina</taxon>
        <taxon>Dothideomycetes</taxon>
        <taxon>Pleosporomycetidae</taxon>
        <taxon>Pleosporales</taxon>
        <taxon>Massarineae</taxon>
        <taxon>Didymosphaeriaceae</taxon>
        <taxon>Karstenula</taxon>
    </lineage>
</organism>
<gene>
    <name evidence="3" type="ORF">P171DRAFT_457312</name>
</gene>
<evidence type="ECO:0000259" key="2">
    <source>
        <dbReference type="PROSITE" id="PS50048"/>
    </source>
</evidence>
<dbReference type="InterPro" id="IPR001138">
    <property type="entry name" value="Zn2Cys6_DnaBD"/>
</dbReference>
<name>A0A9P4PAD6_9PLEO</name>
<proteinExistence type="predicted"/>
<evidence type="ECO:0000256" key="1">
    <source>
        <dbReference type="ARBA" id="ARBA00023242"/>
    </source>
</evidence>
<dbReference type="Gene3D" id="4.10.240.10">
    <property type="entry name" value="Zn(2)-C6 fungal-type DNA-binding domain"/>
    <property type="match status" value="1"/>
</dbReference>
<reference evidence="3" key="1">
    <citation type="journal article" date="2020" name="Stud. Mycol.">
        <title>101 Dothideomycetes genomes: a test case for predicting lifestyles and emergence of pathogens.</title>
        <authorList>
            <person name="Haridas S."/>
            <person name="Albert R."/>
            <person name="Binder M."/>
            <person name="Bloem J."/>
            <person name="Labutti K."/>
            <person name="Salamov A."/>
            <person name="Andreopoulos B."/>
            <person name="Baker S."/>
            <person name="Barry K."/>
            <person name="Bills G."/>
            <person name="Bluhm B."/>
            <person name="Cannon C."/>
            <person name="Castanera R."/>
            <person name="Culley D."/>
            <person name="Daum C."/>
            <person name="Ezra D."/>
            <person name="Gonzalez J."/>
            <person name="Henrissat B."/>
            <person name="Kuo A."/>
            <person name="Liang C."/>
            <person name="Lipzen A."/>
            <person name="Lutzoni F."/>
            <person name="Magnuson J."/>
            <person name="Mondo S."/>
            <person name="Nolan M."/>
            <person name="Ohm R."/>
            <person name="Pangilinan J."/>
            <person name="Park H.-J."/>
            <person name="Ramirez L."/>
            <person name="Alfaro M."/>
            <person name="Sun H."/>
            <person name="Tritt A."/>
            <person name="Yoshinaga Y."/>
            <person name="Zwiers L.-H."/>
            <person name="Turgeon B."/>
            <person name="Goodwin S."/>
            <person name="Spatafora J."/>
            <person name="Crous P."/>
            <person name="Grigoriev I."/>
        </authorList>
    </citation>
    <scope>NUCLEOTIDE SEQUENCE</scope>
    <source>
        <strain evidence="3">CBS 690.94</strain>
    </source>
</reference>
<dbReference type="OrthoDB" id="10067394at2759"/>
<protein>
    <recommendedName>
        <fullName evidence="2">Zn(2)-C6 fungal-type domain-containing protein</fullName>
    </recommendedName>
</protein>
<dbReference type="PROSITE" id="PS50048">
    <property type="entry name" value="ZN2_CY6_FUNGAL_2"/>
    <property type="match status" value="1"/>
</dbReference>
<dbReference type="CDD" id="cd12148">
    <property type="entry name" value="fungal_TF_MHR"/>
    <property type="match status" value="1"/>
</dbReference>
<accession>A0A9P4PAD6</accession>
<dbReference type="PANTHER" id="PTHR47431:SF4">
    <property type="entry name" value="ZN(II)2CYS6 TRANSCRIPTION FACTOR (EUROFUNG)"/>
    <property type="match status" value="1"/>
</dbReference>
<dbReference type="PANTHER" id="PTHR47431">
    <property type="entry name" value="ZN(II)2CYS6 TRANSCRIPTION FACTOR (EUROFUNG)-RELATED"/>
    <property type="match status" value="1"/>
</dbReference>
<dbReference type="SUPFAM" id="SSF57701">
    <property type="entry name" value="Zn2/Cys6 DNA-binding domain"/>
    <property type="match status" value="1"/>
</dbReference>
<dbReference type="EMBL" id="MU001507">
    <property type="protein sequence ID" value="KAF2440416.1"/>
    <property type="molecule type" value="Genomic_DNA"/>
</dbReference>
<dbReference type="CDD" id="cd00067">
    <property type="entry name" value="GAL4"/>
    <property type="match status" value="1"/>
</dbReference>
<dbReference type="Pfam" id="PF00172">
    <property type="entry name" value="Zn_clus"/>
    <property type="match status" value="1"/>
</dbReference>
<dbReference type="AlphaFoldDB" id="A0A9P4PAD6"/>
<dbReference type="PROSITE" id="PS00463">
    <property type="entry name" value="ZN2_CY6_FUNGAL_1"/>
    <property type="match status" value="1"/>
</dbReference>
<feature type="domain" description="Zn(2)-C6 fungal-type" evidence="2">
    <location>
        <begin position="23"/>
        <end position="53"/>
    </location>
</feature>
<dbReference type="SMART" id="SM00066">
    <property type="entry name" value="GAL4"/>
    <property type="match status" value="1"/>
</dbReference>
<dbReference type="GO" id="GO:0008270">
    <property type="term" value="F:zinc ion binding"/>
    <property type="evidence" value="ECO:0007669"/>
    <property type="project" value="InterPro"/>
</dbReference>
<evidence type="ECO:0000313" key="3">
    <source>
        <dbReference type="EMBL" id="KAF2440416.1"/>
    </source>
</evidence>
<comment type="caution">
    <text evidence="3">The sequence shown here is derived from an EMBL/GenBank/DDBJ whole genome shotgun (WGS) entry which is preliminary data.</text>
</comment>